<dbReference type="InterPro" id="IPR002656">
    <property type="entry name" value="Acyl_transf_3_dom"/>
</dbReference>
<feature type="compositionally biased region" description="Polar residues" evidence="1">
    <location>
        <begin position="305"/>
        <end position="317"/>
    </location>
</feature>
<evidence type="ECO:0000313" key="5">
    <source>
        <dbReference type="Proteomes" id="UP000322530"/>
    </source>
</evidence>
<feature type="transmembrane region" description="Helical" evidence="2">
    <location>
        <begin position="51"/>
        <end position="68"/>
    </location>
</feature>
<evidence type="ECO:0000259" key="3">
    <source>
        <dbReference type="Pfam" id="PF01757"/>
    </source>
</evidence>
<gene>
    <name evidence="4" type="ORF">KDI_17520</name>
</gene>
<keyword evidence="2" id="KW-0472">Membrane</keyword>
<evidence type="ECO:0000256" key="1">
    <source>
        <dbReference type="SAM" id="MobiDB-lite"/>
    </source>
</evidence>
<name>A0A5A5T9W7_9CHLR</name>
<feature type="transmembrane region" description="Helical" evidence="2">
    <location>
        <begin position="172"/>
        <end position="193"/>
    </location>
</feature>
<evidence type="ECO:0000313" key="4">
    <source>
        <dbReference type="EMBL" id="GCF08188.1"/>
    </source>
</evidence>
<feature type="transmembrane region" description="Helical" evidence="2">
    <location>
        <begin position="129"/>
        <end position="152"/>
    </location>
</feature>
<dbReference type="AlphaFoldDB" id="A0A5A5T9W7"/>
<feature type="domain" description="Acyltransferase 3" evidence="3">
    <location>
        <begin position="11"/>
        <end position="263"/>
    </location>
</feature>
<organism evidence="4 5">
    <name type="scientific">Dictyobacter arantiisoli</name>
    <dbReference type="NCBI Taxonomy" id="2014874"/>
    <lineage>
        <taxon>Bacteria</taxon>
        <taxon>Bacillati</taxon>
        <taxon>Chloroflexota</taxon>
        <taxon>Ktedonobacteria</taxon>
        <taxon>Ktedonobacterales</taxon>
        <taxon>Dictyobacteraceae</taxon>
        <taxon>Dictyobacter</taxon>
    </lineage>
</organism>
<dbReference type="GO" id="GO:0016747">
    <property type="term" value="F:acyltransferase activity, transferring groups other than amino-acyl groups"/>
    <property type="evidence" value="ECO:0007669"/>
    <property type="project" value="InterPro"/>
</dbReference>
<proteinExistence type="predicted"/>
<dbReference type="EMBL" id="BIXY01000019">
    <property type="protein sequence ID" value="GCF08188.1"/>
    <property type="molecule type" value="Genomic_DNA"/>
</dbReference>
<dbReference type="InterPro" id="IPR050879">
    <property type="entry name" value="Acyltransferase_3"/>
</dbReference>
<dbReference type="Proteomes" id="UP000322530">
    <property type="component" value="Unassembled WGS sequence"/>
</dbReference>
<comment type="caution">
    <text evidence="4">The sequence shown here is derived from an EMBL/GenBank/DDBJ whole genome shotgun (WGS) entry which is preliminary data.</text>
</comment>
<reference evidence="4 5" key="1">
    <citation type="submission" date="2019-01" db="EMBL/GenBank/DDBJ databases">
        <title>Draft genome sequence of Dictyobacter sp. Uno17.</title>
        <authorList>
            <person name="Wang C.M."/>
            <person name="Zheng Y."/>
            <person name="Sakai Y."/>
            <person name="Abe K."/>
            <person name="Yokota A."/>
            <person name="Yabe S."/>
        </authorList>
    </citation>
    <scope>NUCLEOTIDE SEQUENCE [LARGE SCALE GENOMIC DNA]</scope>
    <source>
        <strain evidence="4 5">Uno17</strain>
    </source>
</reference>
<feature type="region of interest" description="Disordered" evidence="1">
    <location>
        <begin position="297"/>
        <end position="323"/>
    </location>
</feature>
<keyword evidence="2" id="KW-0812">Transmembrane</keyword>
<feature type="transmembrane region" description="Helical" evidence="2">
    <location>
        <begin position="243"/>
        <end position="263"/>
    </location>
</feature>
<accession>A0A5A5T9W7</accession>
<evidence type="ECO:0000256" key="2">
    <source>
        <dbReference type="SAM" id="Phobius"/>
    </source>
</evidence>
<sequence length="323" mass="36898">MDSGENTYQRINGPFWTLAVEWQFYVLLPFIALGMRYLLGRVIRQGTTLRCFTCIVLCLFGIIIWGLLTRRWGHSWHITPNPPMLVPAALHHILLFFLYGQSGKYLEDFAVGMLLSLCYIWLQMKPDHLISALLTRSSVLAWFLGVAVLVFATFWNSTSYVIPLAPYIGPHAWLAEILFACGYGFCLMGILFGPQTLRWIWETKPLRWIGMLSYGLYIWHEPLYFLFMDRVVPLLHNWPRSDIYSMFFVWLFVVIIPFSWIFYKCVEVPGIKLGAMLTTSPAKAAVVSEGHPLTVAEPADPAHSAHSQLVTATAETRQSGERA</sequence>
<keyword evidence="5" id="KW-1185">Reference proteome</keyword>
<dbReference type="Pfam" id="PF01757">
    <property type="entry name" value="Acyl_transf_3"/>
    <property type="match status" value="1"/>
</dbReference>
<dbReference type="PANTHER" id="PTHR23028">
    <property type="entry name" value="ACETYLTRANSFERASE"/>
    <property type="match status" value="1"/>
</dbReference>
<feature type="transmembrane region" description="Helical" evidence="2">
    <location>
        <begin position="205"/>
        <end position="223"/>
    </location>
</feature>
<feature type="transmembrane region" description="Helical" evidence="2">
    <location>
        <begin position="22"/>
        <end position="39"/>
    </location>
</feature>
<protein>
    <recommendedName>
        <fullName evidence="3">Acyltransferase 3 domain-containing protein</fullName>
    </recommendedName>
</protein>
<keyword evidence="2" id="KW-1133">Transmembrane helix</keyword>